<evidence type="ECO:0000313" key="1">
    <source>
        <dbReference type="EMBL" id="KAI8423202.1"/>
    </source>
</evidence>
<keyword evidence="2" id="KW-1185">Reference proteome</keyword>
<dbReference type="EMBL" id="CM046125">
    <property type="protein sequence ID" value="KAI8423202.1"/>
    <property type="molecule type" value="Genomic_DNA"/>
</dbReference>
<gene>
    <name evidence="1" type="ORF">MSG28_014242</name>
</gene>
<comment type="caution">
    <text evidence="1">The sequence shown here is derived from an EMBL/GenBank/DDBJ whole genome shotgun (WGS) entry which is preliminary data.</text>
</comment>
<organism evidence="1 2">
    <name type="scientific">Choristoneura fumiferana</name>
    <name type="common">Spruce budworm moth</name>
    <name type="synonym">Archips fumiferana</name>
    <dbReference type="NCBI Taxonomy" id="7141"/>
    <lineage>
        <taxon>Eukaryota</taxon>
        <taxon>Metazoa</taxon>
        <taxon>Ecdysozoa</taxon>
        <taxon>Arthropoda</taxon>
        <taxon>Hexapoda</taxon>
        <taxon>Insecta</taxon>
        <taxon>Pterygota</taxon>
        <taxon>Neoptera</taxon>
        <taxon>Endopterygota</taxon>
        <taxon>Lepidoptera</taxon>
        <taxon>Glossata</taxon>
        <taxon>Ditrysia</taxon>
        <taxon>Tortricoidea</taxon>
        <taxon>Tortricidae</taxon>
        <taxon>Tortricinae</taxon>
        <taxon>Choristoneura</taxon>
    </lineage>
</organism>
<reference evidence="1 2" key="1">
    <citation type="journal article" date="2022" name="Genome Biol. Evol.">
        <title>The Spruce Budworm Genome: Reconstructing the Evolutionary History of Antifreeze Proteins.</title>
        <authorList>
            <person name="Beliveau C."/>
            <person name="Gagne P."/>
            <person name="Picq S."/>
            <person name="Vernygora O."/>
            <person name="Keeling C.I."/>
            <person name="Pinkney K."/>
            <person name="Doucet D."/>
            <person name="Wen F."/>
            <person name="Johnston J.S."/>
            <person name="Maaroufi H."/>
            <person name="Boyle B."/>
            <person name="Laroche J."/>
            <person name="Dewar K."/>
            <person name="Juretic N."/>
            <person name="Blackburn G."/>
            <person name="Nisole A."/>
            <person name="Brunet B."/>
            <person name="Brandao M."/>
            <person name="Lumley L."/>
            <person name="Duan J."/>
            <person name="Quan G."/>
            <person name="Lucarotti C.J."/>
            <person name="Roe A.D."/>
            <person name="Sperling F.A.H."/>
            <person name="Levesque R.C."/>
            <person name="Cusson M."/>
        </authorList>
    </citation>
    <scope>NUCLEOTIDE SEQUENCE [LARGE SCALE GENOMIC DNA]</scope>
    <source>
        <strain evidence="1">Glfc:IPQL:Cfum</strain>
    </source>
</reference>
<evidence type="ECO:0000313" key="2">
    <source>
        <dbReference type="Proteomes" id="UP001064048"/>
    </source>
</evidence>
<protein>
    <submittedName>
        <fullName evidence="1">Uncharacterized protein</fullName>
    </submittedName>
</protein>
<proteinExistence type="predicted"/>
<name>A0ACC0JGI8_CHOFU</name>
<accession>A0ACC0JGI8</accession>
<dbReference type="Proteomes" id="UP001064048">
    <property type="component" value="Chromosome 25"/>
</dbReference>
<sequence>MMPYPSGLILDNSNNYGIVKTETVFGFVPPNHTFVNENINDTEPVEWVFKPGSFERRSLQGSSRALATSAEKTKNKTQRSKKSKKHKRKSKGKINKCIYKVIKQPKRKDRRRNKFKMPKKMMMPLILGLLAAKSILIPVALKALAFMSVKARGKIKKYAPLLTGIGVKVIAVLGLLFGGLTLLVTKALVVAKLAFLAAAALGIQKLLSGGGLNNISGKIASFQSPSPQWNSPTAPASSYPYARSSNVAQDGNDLAYKSQIPS</sequence>